<name>A0A4S3M2H6_9FLAO</name>
<feature type="signal peptide" evidence="1">
    <location>
        <begin position="1"/>
        <end position="22"/>
    </location>
</feature>
<dbReference type="SUPFAM" id="SSF89550">
    <property type="entry name" value="PHP domain-like"/>
    <property type="match status" value="1"/>
</dbReference>
<proteinExistence type="predicted"/>
<protein>
    <submittedName>
        <fullName evidence="2">DUF3604 domain-containing protein</fullName>
    </submittedName>
</protein>
<organism evidence="2 3">
    <name type="scientific">Robertkochia marina</name>
    <dbReference type="NCBI Taxonomy" id="1227945"/>
    <lineage>
        <taxon>Bacteria</taxon>
        <taxon>Pseudomonadati</taxon>
        <taxon>Bacteroidota</taxon>
        <taxon>Flavobacteriia</taxon>
        <taxon>Flavobacteriales</taxon>
        <taxon>Flavobacteriaceae</taxon>
        <taxon>Robertkochia</taxon>
    </lineage>
</organism>
<keyword evidence="3" id="KW-1185">Reference proteome</keyword>
<sequence>MKTAIHLWPLTLLFLLSLSVSAQVFPEVENKKDIKYSPYPEQNFPNQVFFGDTHVHTSYSTDAGMFGNTLGPDAAYRFAKGETVTSSNGVKTRLARPLDFIVVADHSENLGLAPMIEESNPDLLKSEWGKNVHDLVKAGKMGEAYALWGSGISQKVDPLAEMTVLKESMWQRITQFAEEHNQPGSFTAFIGFEWTSSPDGNNLHRNVIFRDGKQKADMIIPISGYDSEDPEVLWQWMKDYENKTSGKLLAIPHNGNLSNGLMFDEVTLTDKKPLDADYATRRMKWEPIYEVTQMKGDGEAHPMLSPKDEFADFETWDKGSFGSAKEPEMIPREYAREALKRGLLYNTTLGVNPFKFGLIGSTDTHTSLATTTEDNYFGKATPGEPTANPNRFNEKITGYLPDPKGRDYSILHYKTSASGLAAVWARENTREAIWDAMARKETYATTGTRLRVRVFAGFNFSADDLSRSDFANYCYENGVPMGGDLTKAAGDAPTFLVRALRDPDGANLDRIQMVKGWVDAQGETQERIYDIALSDGRQVNADGRATEPVGNTVDIENATFDNSIGEPFLQAFWQDPEFDESQHAFYYVRVIEIPTPRWTTIDAKIFGVDRPEGVPESIQERAYTSPIWYTPGE</sequence>
<comment type="caution">
    <text evidence="2">The sequence shown here is derived from an EMBL/GenBank/DDBJ whole genome shotgun (WGS) entry which is preliminary data.</text>
</comment>
<dbReference type="OrthoDB" id="543560at2"/>
<dbReference type="InterPro" id="IPR016195">
    <property type="entry name" value="Pol/histidinol_Pase-like"/>
</dbReference>
<dbReference type="Pfam" id="PF12228">
    <property type="entry name" value="DUF3604"/>
    <property type="match status" value="1"/>
</dbReference>
<dbReference type="Gene3D" id="3.20.20.140">
    <property type="entry name" value="Metal-dependent hydrolases"/>
    <property type="match status" value="1"/>
</dbReference>
<dbReference type="Proteomes" id="UP000305939">
    <property type="component" value="Unassembled WGS sequence"/>
</dbReference>
<keyword evidence="1" id="KW-0732">Signal</keyword>
<dbReference type="RefSeq" id="WP_136334365.1">
    <property type="nucleotide sequence ID" value="NZ_QXMP01000018.1"/>
</dbReference>
<feature type="chain" id="PRO_5020398773" evidence="1">
    <location>
        <begin position="23"/>
        <end position="633"/>
    </location>
</feature>
<dbReference type="InterPro" id="IPR022028">
    <property type="entry name" value="DUF3604"/>
</dbReference>
<evidence type="ECO:0000313" key="3">
    <source>
        <dbReference type="Proteomes" id="UP000305939"/>
    </source>
</evidence>
<evidence type="ECO:0000313" key="2">
    <source>
        <dbReference type="EMBL" id="THD68875.1"/>
    </source>
</evidence>
<accession>A0A4S3M2H6</accession>
<dbReference type="EMBL" id="SSMC01000001">
    <property type="protein sequence ID" value="THD68875.1"/>
    <property type="molecule type" value="Genomic_DNA"/>
</dbReference>
<dbReference type="AlphaFoldDB" id="A0A4S3M2H6"/>
<evidence type="ECO:0000256" key="1">
    <source>
        <dbReference type="SAM" id="SignalP"/>
    </source>
</evidence>
<gene>
    <name evidence="2" type="ORF">E7Z59_00665</name>
</gene>
<reference evidence="2 3" key="1">
    <citation type="submission" date="2019-04" db="EMBL/GenBank/DDBJ databases">
        <title>Draft genome sequence of Robertkochia marina CC-AMO-30D.</title>
        <authorList>
            <person name="Hameed A."/>
            <person name="Lin S.-Y."/>
            <person name="Shahina M."/>
            <person name="Lai W.-A."/>
            <person name="Young C.-C."/>
        </authorList>
    </citation>
    <scope>NUCLEOTIDE SEQUENCE [LARGE SCALE GENOMIC DNA]</scope>
    <source>
        <strain evidence="2 3">CC-AMO-30D</strain>
    </source>
</reference>